<protein>
    <recommendedName>
        <fullName evidence="9">Carotenoid oxygenase</fullName>
    </recommendedName>
</protein>
<dbReference type="InterPro" id="IPR004294">
    <property type="entry name" value="Carotenoid_Oase"/>
</dbReference>
<evidence type="ECO:0000256" key="3">
    <source>
        <dbReference type="ARBA" id="ARBA00023002"/>
    </source>
</evidence>
<dbReference type="GO" id="GO:0010436">
    <property type="term" value="F:carotenoid dioxygenase activity"/>
    <property type="evidence" value="ECO:0007669"/>
    <property type="project" value="TreeGrafter"/>
</dbReference>
<keyword evidence="2 5" id="KW-0479">Metal-binding</keyword>
<evidence type="ECO:0000256" key="4">
    <source>
        <dbReference type="ARBA" id="ARBA00023004"/>
    </source>
</evidence>
<accession>A0A8J2S3K2</accession>
<dbReference type="Proteomes" id="UP000789595">
    <property type="component" value="Unassembled WGS sequence"/>
</dbReference>
<feature type="chain" id="PRO_5035282758" description="Carotenoid oxygenase" evidence="6">
    <location>
        <begin position="17"/>
        <end position="548"/>
    </location>
</feature>
<dbReference type="Pfam" id="PF03055">
    <property type="entry name" value="RPE65"/>
    <property type="match status" value="1"/>
</dbReference>
<dbReference type="GO" id="GO:0016121">
    <property type="term" value="P:carotene catabolic process"/>
    <property type="evidence" value="ECO:0007669"/>
    <property type="project" value="TreeGrafter"/>
</dbReference>
<feature type="binding site" evidence="5">
    <location>
        <position position="255"/>
    </location>
    <ligand>
        <name>Fe cation</name>
        <dbReference type="ChEBI" id="CHEBI:24875"/>
        <note>catalytic</note>
    </ligand>
</feature>
<keyword evidence="6" id="KW-0732">Signal</keyword>
<evidence type="ECO:0000313" key="7">
    <source>
        <dbReference type="EMBL" id="CAH0364343.1"/>
    </source>
</evidence>
<keyword evidence="8" id="KW-1185">Reference proteome</keyword>
<feature type="signal peptide" evidence="6">
    <location>
        <begin position="1"/>
        <end position="16"/>
    </location>
</feature>
<comment type="cofactor">
    <cofactor evidence="5">
        <name>Fe(2+)</name>
        <dbReference type="ChEBI" id="CHEBI:29033"/>
    </cofactor>
    <text evidence="5">Binds 1 Fe(2+) ion per subunit.</text>
</comment>
<evidence type="ECO:0000313" key="8">
    <source>
        <dbReference type="Proteomes" id="UP000789595"/>
    </source>
</evidence>
<dbReference type="OrthoDB" id="1069523at2759"/>
<evidence type="ECO:0000256" key="1">
    <source>
        <dbReference type="ARBA" id="ARBA00006787"/>
    </source>
</evidence>
<sequence>MPKASSLLLLLHAAAALWSKTDWRTMFRTASECPRRTPLDVVHGAIPAALRGTAYKVGPGRFGVGSEDYAHWLDGDGYVFALDFADGGATYCARFVETAGYVEEQEKITWRTTFGTQRPGGPLANAFDLKLKNPANTNVLAIPGRDRVLALWEAGAPHALDMETLHTVGVDSLDERVVPGPPGALPLDLPLPFTGDAVSAHYAACATTKQTVAWSWRRPALGDDLFVKLHELSDVSGHAEGGVDGVLEGVSFAPHDIGATPTRACFLAAPASVEVLGYVLGFRGPAQGVFFDDKRIRAGEGTTLHALDRRNGGTAERYVCPDAYHPIHVANAWDDETSGCPSMIAACWPPDCVNAMASERRDILGDWAPLLGGDFSGAAVTQLVSFSGHGGGARARVLCSGAHLDHCKVHPAAGGLENKFVYASAGAAVARGDINDLTYAAPQPPQAFVRVDVSEDAVVDSWFCGERRFTDDAVLAATGEDETDAYLIAPVYDAATQRSTIIVLDCGDLAAGPVCELALPDDAPFIPWGLHGAWSPAANGATRATEHV</sequence>
<name>A0A8J2S3K2_9STRA</name>
<reference evidence="7" key="1">
    <citation type="submission" date="2021-11" db="EMBL/GenBank/DDBJ databases">
        <authorList>
            <consortium name="Genoscope - CEA"/>
            <person name="William W."/>
        </authorList>
    </citation>
    <scope>NUCLEOTIDE SEQUENCE</scope>
</reference>
<organism evidence="7 8">
    <name type="scientific">Pelagomonas calceolata</name>
    <dbReference type="NCBI Taxonomy" id="35677"/>
    <lineage>
        <taxon>Eukaryota</taxon>
        <taxon>Sar</taxon>
        <taxon>Stramenopiles</taxon>
        <taxon>Ochrophyta</taxon>
        <taxon>Pelagophyceae</taxon>
        <taxon>Pelagomonadales</taxon>
        <taxon>Pelagomonadaceae</taxon>
        <taxon>Pelagomonas</taxon>
    </lineage>
</organism>
<evidence type="ECO:0000256" key="5">
    <source>
        <dbReference type="PIRSR" id="PIRSR604294-1"/>
    </source>
</evidence>
<evidence type="ECO:0008006" key="9">
    <source>
        <dbReference type="Google" id="ProtNLM"/>
    </source>
</evidence>
<proteinExistence type="inferred from homology"/>
<feature type="binding site" evidence="5">
    <location>
        <position position="328"/>
    </location>
    <ligand>
        <name>Fe cation</name>
        <dbReference type="ChEBI" id="CHEBI:24875"/>
        <note>catalytic</note>
    </ligand>
</feature>
<keyword evidence="3" id="KW-0560">Oxidoreductase</keyword>
<comment type="similarity">
    <text evidence="1">Belongs to the carotenoid oxygenase family.</text>
</comment>
<dbReference type="GO" id="GO:0046872">
    <property type="term" value="F:metal ion binding"/>
    <property type="evidence" value="ECO:0007669"/>
    <property type="project" value="UniProtKB-KW"/>
</dbReference>
<dbReference type="PANTHER" id="PTHR10543:SF89">
    <property type="entry name" value="CAROTENOID 9,10(9',10')-CLEAVAGE DIOXYGENASE 1"/>
    <property type="match status" value="1"/>
</dbReference>
<dbReference type="EMBL" id="CAKKNE010000001">
    <property type="protein sequence ID" value="CAH0364343.1"/>
    <property type="molecule type" value="Genomic_DNA"/>
</dbReference>
<gene>
    <name evidence="7" type="ORF">PECAL_1P07000</name>
</gene>
<comment type="caution">
    <text evidence="7">The sequence shown here is derived from an EMBL/GenBank/DDBJ whole genome shotgun (WGS) entry which is preliminary data.</text>
</comment>
<feature type="binding site" evidence="5">
    <location>
        <position position="531"/>
    </location>
    <ligand>
        <name>Fe cation</name>
        <dbReference type="ChEBI" id="CHEBI:24875"/>
        <note>catalytic</note>
    </ligand>
</feature>
<dbReference type="AlphaFoldDB" id="A0A8J2S3K2"/>
<keyword evidence="4 5" id="KW-0408">Iron</keyword>
<evidence type="ECO:0000256" key="6">
    <source>
        <dbReference type="SAM" id="SignalP"/>
    </source>
</evidence>
<evidence type="ECO:0000256" key="2">
    <source>
        <dbReference type="ARBA" id="ARBA00022723"/>
    </source>
</evidence>
<dbReference type="PANTHER" id="PTHR10543">
    <property type="entry name" value="BETA-CAROTENE DIOXYGENASE"/>
    <property type="match status" value="1"/>
</dbReference>